<organism evidence="1 2">
    <name type="scientific">Nitratireductor aquimarinus</name>
    <dbReference type="NCBI Taxonomy" id="889300"/>
    <lineage>
        <taxon>Bacteria</taxon>
        <taxon>Pseudomonadati</taxon>
        <taxon>Pseudomonadota</taxon>
        <taxon>Alphaproteobacteria</taxon>
        <taxon>Hyphomicrobiales</taxon>
        <taxon>Phyllobacteriaceae</taxon>
        <taxon>Nitratireductor</taxon>
    </lineage>
</organism>
<dbReference type="Proteomes" id="UP001185659">
    <property type="component" value="Unassembled WGS sequence"/>
</dbReference>
<evidence type="ECO:0000313" key="1">
    <source>
        <dbReference type="EMBL" id="MDV6226863.1"/>
    </source>
</evidence>
<dbReference type="EMBL" id="JAWLIP010000004">
    <property type="protein sequence ID" value="MDV6226863.1"/>
    <property type="molecule type" value="Genomic_DNA"/>
</dbReference>
<name>A0ABU4AKT2_9HYPH</name>
<gene>
    <name evidence="1" type="ORF">R2G56_11250</name>
</gene>
<evidence type="ECO:0000313" key="2">
    <source>
        <dbReference type="Proteomes" id="UP001185659"/>
    </source>
</evidence>
<comment type="caution">
    <text evidence="1">The sequence shown here is derived from an EMBL/GenBank/DDBJ whole genome shotgun (WGS) entry which is preliminary data.</text>
</comment>
<protein>
    <submittedName>
        <fullName evidence="1">Uncharacterized protein</fullName>
    </submittedName>
</protein>
<proteinExistence type="predicted"/>
<dbReference type="RefSeq" id="WP_317561336.1">
    <property type="nucleotide sequence ID" value="NZ_JAWLIP010000004.1"/>
</dbReference>
<reference evidence="1 2" key="1">
    <citation type="submission" date="2023-10" db="EMBL/GenBank/DDBJ databases">
        <authorList>
            <person name="Venkata Ramana C."/>
            <person name="Sasikala C."/>
            <person name="Dhurka M."/>
        </authorList>
    </citation>
    <scope>NUCLEOTIDE SEQUENCE [LARGE SCALE GENOMIC DNA]</scope>
    <source>
        <strain evidence="1 2">KCTC 32151</strain>
    </source>
</reference>
<sequence length="74" mass="8875">MHIRKQILNRDGEIVHNETLKQTARTREAAIAMITQWQQVFPVHGYNDIDDYWWGRQTDGEFRLNRWFIEGASD</sequence>
<keyword evidence="2" id="KW-1185">Reference proteome</keyword>
<accession>A0ABU4AKT2</accession>